<evidence type="ECO:0000313" key="7">
    <source>
        <dbReference type="EMBL" id="WAT01264.1"/>
    </source>
</evidence>
<keyword evidence="3" id="KW-0210">Decarboxylase</keyword>
<evidence type="ECO:0000256" key="1">
    <source>
        <dbReference type="ARBA" id="ARBA00001933"/>
    </source>
</evidence>
<dbReference type="InterPro" id="IPR015424">
    <property type="entry name" value="PyrdxlP-dep_Trfase"/>
</dbReference>
<evidence type="ECO:0000256" key="5">
    <source>
        <dbReference type="ARBA" id="ARBA00023239"/>
    </source>
</evidence>
<dbReference type="NCBIfam" id="NF011928">
    <property type="entry name" value="PRK15399.1"/>
    <property type="match status" value="1"/>
</dbReference>
<evidence type="ECO:0000256" key="3">
    <source>
        <dbReference type="ARBA" id="ARBA00022793"/>
    </source>
</evidence>
<dbReference type="PANTHER" id="PTHR45229:SF3">
    <property type="entry name" value="BIODEGRADATIVE ARGININE DECARBOXYLASE"/>
    <property type="match status" value="1"/>
</dbReference>
<gene>
    <name evidence="7" type="ORF">O1V66_21615</name>
</gene>
<protein>
    <submittedName>
        <fullName evidence="7">Lysine decarboxylase LdcC</fullName>
    </submittedName>
</protein>
<name>A0ABY7HPG6_9GAMM</name>
<dbReference type="Pfam" id="PF03711">
    <property type="entry name" value="OKR_DC_1_C"/>
    <property type="match status" value="1"/>
</dbReference>
<sequence>MNIIAIMRPEGSYYKDEPIRELDTALEVAGFKTIYPHDRADLLKLVESNARICGVIFDWDQHSTELCTEINELNEYLPLYGFINTHSTLDVSVNDMRMVLYFFEYALNAAEDIAQRIRQYTNEYIDQITPPLTKALFNYVEEGKYTFCTPGHMAGTAFLKSPVGTLFYDFFGAKTLKADVSISVTELGSLLDHTGPHLEAEEYIARTFGAEQSYIVTNGTSTANKIVGMYSAPAGSTVLIDRNCHKSLAHLMMMTNIIPIYLRPLRNAYGILGGIPQREFTRDSIEQKVAQTDNATWPVHAVITNSTYDGLLYNTDYIKSTLDVASIHFDSAWVPYTNFHPIYDGKSGMSGERIPGKVIYETQSTHKLLAAFSQASMIHIKGDYNENTFNEAYMMHTTTSPNYGIVASAETAAAMLRGNPGRRLINRSVERALHFRHEIQRLREETDGWFYDIWQPEVIDEAECWPLNPDDNWHGFANADSDHMYLDPIKVTILTPGMDENGNLAAEGIPAALVAKFLDERGVVVEKTGPYNLLFLFSIGIDKTKSMSLMRGLTDFKRAYDLNLRVKNMLPDLYAEDPDFYRHMRIQDLAQGIHKLIVKHDLPSLMLKAFDVLPEMKMTPYEMFQHQVRGNIEECELEELVGKVSANMILPYPPGVPVVMPGEMITHESRAVLDFLLMLCSIGEHFPGFETDIHGAKLTEDGKYRVKVLKLAQEEAQ</sequence>
<dbReference type="SUPFAM" id="SSF53383">
    <property type="entry name" value="PLP-dependent transferases"/>
    <property type="match status" value="1"/>
</dbReference>
<dbReference type="Pfam" id="PF01276">
    <property type="entry name" value="OKR_DC_1"/>
    <property type="match status" value="1"/>
</dbReference>
<organism evidence="7 8">
    <name type="scientific">Rouxiella chamberiensis</name>
    <dbReference type="NCBI Taxonomy" id="1513468"/>
    <lineage>
        <taxon>Bacteria</taxon>
        <taxon>Pseudomonadati</taxon>
        <taxon>Pseudomonadota</taxon>
        <taxon>Gammaproteobacteria</taxon>
        <taxon>Enterobacterales</taxon>
        <taxon>Yersiniaceae</taxon>
        <taxon>Rouxiella</taxon>
    </lineage>
</organism>
<dbReference type="InterPro" id="IPR000310">
    <property type="entry name" value="Orn/Lys/Arg_deCO2ase_major_dom"/>
</dbReference>
<dbReference type="InterPro" id="IPR011193">
    <property type="entry name" value="Orn/lys/arg_de-COase"/>
</dbReference>
<evidence type="ECO:0000256" key="2">
    <source>
        <dbReference type="ARBA" id="ARBA00010671"/>
    </source>
</evidence>
<accession>A0ABY7HPG6</accession>
<dbReference type="Proteomes" id="UP001164712">
    <property type="component" value="Chromosome"/>
</dbReference>
<dbReference type="Pfam" id="PF03709">
    <property type="entry name" value="OKR_DC_1_N"/>
    <property type="match status" value="1"/>
</dbReference>
<evidence type="ECO:0000313" key="8">
    <source>
        <dbReference type="Proteomes" id="UP001164712"/>
    </source>
</evidence>
<dbReference type="EMBL" id="CP114058">
    <property type="protein sequence ID" value="WAT01264.1"/>
    <property type="molecule type" value="Genomic_DNA"/>
</dbReference>
<evidence type="ECO:0000259" key="6">
    <source>
        <dbReference type="PROSITE" id="PS00703"/>
    </source>
</evidence>
<proteinExistence type="inferred from homology"/>
<feature type="domain" description="Orn/Lys/Arg decarboxylases family 1 pyridoxal-P attachment site" evidence="6">
    <location>
        <begin position="362"/>
        <end position="376"/>
    </location>
</feature>
<dbReference type="PIRSF" id="PIRSF009393">
    <property type="entry name" value="Orn_decarb"/>
    <property type="match status" value="1"/>
</dbReference>
<evidence type="ECO:0000256" key="4">
    <source>
        <dbReference type="ARBA" id="ARBA00022898"/>
    </source>
</evidence>
<comment type="cofactor">
    <cofactor evidence="1">
        <name>pyridoxal 5'-phosphate</name>
        <dbReference type="ChEBI" id="CHEBI:597326"/>
    </cofactor>
</comment>
<dbReference type="InterPro" id="IPR005308">
    <property type="entry name" value="OKR_de-COase_N"/>
</dbReference>
<dbReference type="InterPro" id="IPR036633">
    <property type="entry name" value="Prn/Lys/Arg_de-COase_C_sf"/>
</dbReference>
<dbReference type="InterPro" id="IPR015421">
    <property type="entry name" value="PyrdxlP-dep_Trfase_major"/>
</dbReference>
<dbReference type="RefSeq" id="WP_045049444.1">
    <property type="nucleotide sequence ID" value="NZ_CP114058.1"/>
</dbReference>
<dbReference type="CDD" id="cd00615">
    <property type="entry name" value="Orn_deC_like"/>
    <property type="match status" value="1"/>
</dbReference>
<dbReference type="InterPro" id="IPR015422">
    <property type="entry name" value="PyrdxlP-dep_Trfase_small"/>
</dbReference>
<dbReference type="Gene3D" id="3.40.50.2300">
    <property type="match status" value="1"/>
</dbReference>
<comment type="similarity">
    <text evidence="2">Belongs to the Orn/Lys/Arg decarboxylase class-I family.</text>
</comment>
<keyword evidence="5" id="KW-0456">Lyase</keyword>
<dbReference type="Gene3D" id="3.90.100.10">
    <property type="entry name" value="Orn/Lys/Arg decarboxylase, C-terminal domain"/>
    <property type="match status" value="1"/>
</dbReference>
<keyword evidence="8" id="KW-1185">Reference proteome</keyword>
<dbReference type="InterPro" id="IPR008286">
    <property type="entry name" value="Prn/Lys/Arg_de-COase_C"/>
</dbReference>
<dbReference type="NCBIfam" id="NF011929">
    <property type="entry name" value="PRK15400.1"/>
    <property type="match status" value="1"/>
</dbReference>
<reference evidence="7" key="1">
    <citation type="submission" date="2022-12" db="EMBL/GenBank/DDBJ databases">
        <title>Complete genome sequence of an Australian strain of Rouxiella badensis DAR84756 and resolution of the R. badensis DSM100043 and R. chamberiensis DSM28324 genomes.</title>
        <authorList>
            <person name="Paul S."/>
            <person name="Anderson P.J."/>
            <person name="Maynard G."/>
            <person name="Dyall-Smith M."/>
            <person name="Kudinha T."/>
        </authorList>
    </citation>
    <scope>NUCLEOTIDE SEQUENCE</scope>
    <source>
        <strain evidence="7">DSM 28324</strain>
    </source>
</reference>
<dbReference type="Gene3D" id="3.90.1150.10">
    <property type="entry name" value="Aspartate Aminotransferase, domain 1"/>
    <property type="match status" value="1"/>
</dbReference>
<dbReference type="SUPFAM" id="SSF55904">
    <property type="entry name" value="Ornithine decarboxylase C-terminal domain"/>
    <property type="match status" value="1"/>
</dbReference>
<dbReference type="Gene3D" id="3.40.640.10">
    <property type="entry name" value="Type I PLP-dependent aspartate aminotransferase-like (Major domain)"/>
    <property type="match status" value="1"/>
</dbReference>
<dbReference type="PANTHER" id="PTHR45229">
    <property type="entry name" value="CONSTITUTIVE ORNITHINE DECARBOXYLASE"/>
    <property type="match status" value="1"/>
</dbReference>
<keyword evidence="4" id="KW-0663">Pyridoxal phosphate</keyword>
<dbReference type="PROSITE" id="PS00703">
    <property type="entry name" value="OKR_DC_1"/>
    <property type="match status" value="1"/>
</dbReference>